<dbReference type="OrthoDB" id="7876829at2"/>
<dbReference type="EMBL" id="CP012160">
    <property type="protein sequence ID" value="AKS47601.1"/>
    <property type="molecule type" value="Genomic_DNA"/>
</dbReference>
<organism evidence="1 2">
    <name type="scientific">Octadecabacter temperatus</name>
    <dbReference type="NCBI Taxonomy" id="1458307"/>
    <lineage>
        <taxon>Bacteria</taxon>
        <taxon>Pseudomonadati</taxon>
        <taxon>Pseudomonadota</taxon>
        <taxon>Alphaproteobacteria</taxon>
        <taxon>Rhodobacterales</taxon>
        <taxon>Roseobacteraceae</taxon>
        <taxon>Octadecabacter</taxon>
    </lineage>
</organism>
<evidence type="ECO:0000313" key="2">
    <source>
        <dbReference type="Proteomes" id="UP000067444"/>
    </source>
</evidence>
<dbReference type="STRING" id="1458307.OSB_30850"/>
<evidence type="ECO:0000313" key="1">
    <source>
        <dbReference type="EMBL" id="AKS47601.1"/>
    </source>
</evidence>
<accession>A0A0K0Y9L5</accession>
<protein>
    <submittedName>
        <fullName evidence="1">Uncharacterized protein</fullName>
    </submittedName>
</protein>
<dbReference type="KEGG" id="otm:OSB_30850"/>
<sequence>MFARSLKTTITAGLLATTLAFTAVAPNSAAARMSDDEIAGLLGLLVIGAAIHSSRNNDRTSEPAPTINRSDRNERHDRGVRNWQVLPAQCLTTAQTRRGATVRMFGQRCLNNNYQFTNRLPQDCRVNFRGERGAHRQGYDVACMRNAGFRTNRH</sequence>
<dbReference type="Proteomes" id="UP000067444">
    <property type="component" value="Chromosome"/>
</dbReference>
<dbReference type="RefSeq" id="WP_049835779.1">
    <property type="nucleotide sequence ID" value="NZ_CP012160.1"/>
</dbReference>
<name>A0A0K0Y9L5_9RHOB</name>
<dbReference type="AlphaFoldDB" id="A0A0K0Y9L5"/>
<keyword evidence="2" id="KW-1185">Reference proteome</keyword>
<reference evidence="1 2" key="1">
    <citation type="journal article" date="2015" name="Genome Announc.">
        <title>Closed Genome Sequence of Octadecabacter temperatus SB1, the First Mesophilic Species of the Genus Octadecabacter.</title>
        <authorList>
            <person name="Voget S."/>
            <person name="Billerbeck S."/>
            <person name="Simon M."/>
            <person name="Daniel R."/>
        </authorList>
    </citation>
    <scope>NUCLEOTIDE SEQUENCE [LARGE SCALE GENOMIC DNA]</scope>
    <source>
        <strain evidence="1 2">SB1</strain>
    </source>
</reference>
<gene>
    <name evidence="1" type="ORF">OSB_30850</name>
</gene>
<proteinExistence type="predicted"/>